<dbReference type="STRING" id="400727.A0A2T7NTB4"/>
<dbReference type="InterPro" id="IPR024135">
    <property type="entry name" value="LAMTOR5"/>
</dbReference>
<name>A0A2T7NTB4_POMCA</name>
<evidence type="ECO:0000313" key="8">
    <source>
        <dbReference type="Proteomes" id="UP000245119"/>
    </source>
</evidence>
<comment type="caution">
    <text evidence="7">The sequence shown here is derived from an EMBL/GenBank/DDBJ whole genome shotgun (WGS) entry which is preliminary data.</text>
</comment>
<dbReference type="EMBL" id="PZQS01000009">
    <property type="protein sequence ID" value="PVD24409.1"/>
    <property type="molecule type" value="Genomic_DNA"/>
</dbReference>
<comment type="similarity">
    <text evidence="3">Belongs to the LAMTOR5 family.</text>
</comment>
<dbReference type="Gene3D" id="3.30.450.30">
    <property type="entry name" value="Dynein light chain 2a, cytoplasmic"/>
    <property type="match status" value="1"/>
</dbReference>
<evidence type="ECO:0000256" key="2">
    <source>
        <dbReference type="ARBA" id="ARBA00004496"/>
    </source>
</evidence>
<dbReference type="GO" id="GO:0071986">
    <property type="term" value="C:Ragulator complex"/>
    <property type="evidence" value="ECO:0007669"/>
    <property type="project" value="InterPro"/>
</dbReference>
<dbReference type="GO" id="GO:0005085">
    <property type="term" value="F:guanyl-nucleotide exchange factor activity"/>
    <property type="evidence" value="ECO:0007669"/>
    <property type="project" value="TreeGrafter"/>
</dbReference>
<dbReference type="Proteomes" id="UP000245119">
    <property type="component" value="Linkage Group LG9"/>
</dbReference>
<dbReference type="GO" id="GO:0005764">
    <property type="term" value="C:lysosome"/>
    <property type="evidence" value="ECO:0007669"/>
    <property type="project" value="UniProtKB-SubCell"/>
</dbReference>
<dbReference type="Pfam" id="PF16672">
    <property type="entry name" value="LAMTOR5"/>
    <property type="match status" value="1"/>
</dbReference>
<keyword evidence="5" id="KW-0458">Lysosome</keyword>
<dbReference type="OrthoDB" id="76862at2759"/>
<organism evidence="7 8">
    <name type="scientific">Pomacea canaliculata</name>
    <name type="common">Golden apple snail</name>
    <dbReference type="NCBI Taxonomy" id="400727"/>
    <lineage>
        <taxon>Eukaryota</taxon>
        <taxon>Metazoa</taxon>
        <taxon>Spiralia</taxon>
        <taxon>Lophotrochozoa</taxon>
        <taxon>Mollusca</taxon>
        <taxon>Gastropoda</taxon>
        <taxon>Caenogastropoda</taxon>
        <taxon>Architaenioglossa</taxon>
        <taxon>Ampullarioidea</taxon>
        <taxon>Ampullariidae</taxon>
        <taxon>Pomacea</taxon>
    </lineage>
</organism>
<dbReference type="PANTHER" id="PTHR13342">
    <property type="entry name" value="RAGULATOR COMPLEX PROTEIN LAMTOR5"/>
    <property type="match status" value="1"/>
</dbReference>
<evidence type="ECO:0000256" key="3">
    <source>
        <dbReference type="ARBA" id="ARBA00007795"/>
    </source>
</evidence>
<dbReference type="GO" id="GO:0043066">
    <property type="term" value="P:negative regulation of apoptotic process"/>
    <property type="evidence" value="ECO:0007669"/>
    <property type="project" value="InterPro"/>
</dbReference>
<gene>
    <name evidence="7" type="ORF">C0Q70_14891</name>
</gene>
<sequence length="75" mass="7737">MPGVNGAICVDQHGLCLSAKGNVSKYVSGPVAAIAHHAATLNGQTFSSPVIVIESQNGKMLIKQEEGFTTAIIKS</sequence>
<evidence type="ECO:0000256" key="1">
    <source>
        <dbReference type="ARBA" id="ARBA00004371"/>
    </source>
</evidence>
<dbReference type="PANTHER" id="PTHR13342:SF2">
    <property type="entry name" value="RAGULATOR COMPLEX PROTEIN LAMTOR5"/>
    <property type="match status" value="1"/>
</dbReference>
<evidence type="ECO:0000256" key="6">
    <source>
        <dbReference type="ARBA" id="ARBA00032692"/>
    </source>
</evidence>
<reference evidence="7 8" key="1">
    <citation type="submission" date="2018-04" db="EMBL/GenBank/DDBJ databases">
        <title>The genome of golden apple snail Pomacea canaliculata provides insight into stress tolerance and invasive adaptation.</title>
        <authorList>
            <person name="Liu C."/>
            <person name="Liu B."/>
            <person name="Ren Y."/>
            <person name="Zhang Y."/>
            <person name="Wang H."/>
            <person name="Li S."/>
            <person name="Jiang F."/>
            <person name="Yin L."/>
            <person name="Zhang G."/>
            <person name="Qian W."/>
            <person name="Fan W."/>
        </authorList>
    </citation>
    <scope>NUCLEOTIDE SEQUENCE [LARGE SCALE GENOMIC DNA]</scope>
    <source>
        <strain evidence="7">SZHN2017</strain>
        <tissue evidence="7">Muscle</tissue>
    </source>
</reference>
<dbReference type="GO" id="GO:1904263">
    <property type="term" value="P:positive regulation of TORC1 signaling"/>
    <property type="evidence" value="ECO:0007669"/>
    <property type="project" value="TreeGrafter"/>
</dbReference>
<evidence type="ECO:0000313" key="7">
    <source>
        <dbReference type="EMBL" id="PVD24409.1"/>
    </source>
</evidence>
<keyword evidence="8" id="KW-1185">Reference proteome</keyword>
<evidence type="ECO:0000256" key="4">
    <source>
        <dbReference type="ARBA" id="ARBA00022490"/>
    </source>
</evidence>
<dbReference type="AlphaFoldDB" id="A0A2T7NTB4"/>
<comment type="subcellular location">
    <subcellularLocation>
        <location evidence="2">Cytoplasm</location>
    </subcellularLocation>
    <subcellularLocation>
        <location evidence="1">Lysosome</location>
    </subcellularLocation>
</comment>
<proteinExistence type="inferred from homology"/>
<evidence type="ECO:0000256" key="5">
    <source>
        <dbReference type="ARBA" id="ARBA00023228"/>
    </source>
</evidence>
<accession>A0A2T7NTB4</accession>
<dbReference type="GO" id="GO:0071230">
    <property type="term" value="P:cellular response to amino acid stimulus"/>
    <property type="evidence" value="ECO:0007669"/>
    <property type="project" value="TreeGrafter"/>
</dbReference>
<keyword evidence="4" id="KW-0963">Cytoplasm</keyword>
<protein>
    <recommendedName>
        <fullName evidence="6">Late endosomal/lysosomal adaptor and MAPK and MTOR activator 5</fullName>
    </recommendedName>
</protein>